<dbReference type="Pfam" id="PF13585">
    <property type="entry name" value="CHU_C"/>
    <property type="match status" value="1"/>
</dbReference>
<dbReference type="Pfam" id="PF03388">
    <property type="entry name" value="Lectin_leg-like"/>
    <property type="match status" value="1"/>
</dbReference>
<keyword evidence="2" id="KW-0812">Transmembrane</keyword>
<sequence>MNKKLLVYFILFLFCFSGKLTSQTYQLIGNPVNTTGWDVVPSASVNTDFIQLTANLTSQVGGIKLNNPINLKFCDKWRVEFDFRIDGIGTPAYGNGDGLAFWYLANPPATYTQGGGLGIPANATGLMVGFDTFNNTTEAQMSKVHVLYGTNNTAGSNIEFNNTVGSTFHTPDLIATQPFVGVNYKHVEVTGEVDPANLNNWIIQIKIDNVVVVNQSFAPSGTAMGMTQGYFGFSASTGAASARHSVKNVKVYTDKVSLLQTNVTQSFCPNPTSGFGTVNLTTFNSQFVATPANYTFTYYVQGNPTPIANPANFQFNANTIINVFVKDNTGLLCDNPDGKIQLSLAPFTATNRTISECNNNYATTATFNLTTANVSDIPGITKKYFKTLANLNAGTNEITNPTAYISAPGIVYVKVTTPQGCVGTAQITLSFLPLPAVVDATLQSCFIAANTTASLFDLTSANITSDVGITKKFYTSLANALAGTNEIANPVAYISASTEIFVKVTAISNCFVIRKITLKVLPPVRSTVLTDKVICIDDRTTLDAGPGFDGYEWSTGATTSSIQGVPVGMYWVLLQTGNCFTRQIVNVKAATSPVIASVDITNNTITVNAIGGVAPYQYSLNGTAWQESNVFTGLPRGEIKIFVKDSYNCEPVQIQITVPNLLNAITPNGDNVNDMIDYTALAYKKNLVFTVYDRYGNKKYEADKMRNFKWDGTSGGKKMPTGTYWYSITWTENDKNNTQTKYNGWVLVKNRE</sequence>
<proteinExistence type="predicted"/>
<evidence type="ECO:0000256" key="2">
    <source>
        <dbReference type="ARBA" id="ARBA00022692"/>
    </source>
</evidence>
<evidence type="ECO:0000259" key="7">
    <source>
        <dbReference type="Pfam" id="PF03388"/>
    </source>
</evidence>
<dbReference type="GO" id="GO:0030134">
    <property type="term" value="C:COPII-coated ER to Golgi transport vesicle"/>
    <property type="evidence" value="ECO:0007669"/>
    <property type="project" value="TreeGrafter"/>
</dbReference>
<evidence type="ECO:0000256" key="6">
    <source>
        <dbReference type="SAM" id="SignalP"/>
    </source>
</evidence>
<dbReference type="NCBIfam" id="TIGR04131">
    <property type="entry name" value="Bac_Flav_CTERM"/>
    <property type="match status" value="1"/>
</dbReference>
<dbReference type="GO" id="GO:0004553">
    <property type="term" value="F:hydrolase activity, hydrolyzing O-glycosyl compounds"/>
    <property type="evidence" value="ECO:0007669"/>
    <property type="project" value="UniProtKB-ARBA"/>
</dbReference>
<gene>
    <name evidence="8" type="ORF">CHRY9390_01197</name>
</gene>
<dbReference type="PANTHER" id="PTHR12223">
    <property type="entry name" value="VESICULAR MANNOSE-BINDING LECTIN"/>
    <property type="match status" value="1"/>
</dbReference>
<dbReference type="GO" id="GO:0005537">
    <property type="term" value="F:D-mannose binding"/>
    <property type="evidence" value="ECO:0007669"/>
    <property type="project" value="TreeGrafter"/>
</dbReference>
<accession>A0A9N8MEW4</accession>
<dbReference type="GO" id="GO:0006888">
    <property type="term" value="P:endoplasmic reticulum to Golgi vesicle-mediated transport"/>
    <property type="evidence" value="ECO:0007669"/>
    <property type="project" value="TreeGrafter"/>
</dbReference>
<dbReference type="SUPFAM" id="SSF49899">
    <property type="entry name" value="Concanavalin A-like lectins/glucanases"/>
    <property type="match status" value="1"/>
</dbReference>
<dbReference type="InterPro" id="IPR051136">
    <property type="entry name" value="Intracellular_Lectin-GPT"/>
</dbReference>
<evidence type="ECO:0000256" key="5">
    <source>
        <dbReference type="ARBA" id="ARBA00023136"/>
    </source>
</evidence>
<name>A0A9N8MEW4_9FLAO</name>
<dbReference type="InterPro" id="IPR026341">
    <property type="entry name" value="T9SS_type_B"/>
</dbReference>
<evidence type="ECO:0000256" key="4">
    <source>
        <dbReference type="ARBA" id="ARBA00022989"/>
    </source>
</evidence>
<feature type="signal peptide" evidence="6">
    <location>
        <begin position="1"/>
        <end position="22"/>
    </location>
</feature>
<keyword evidence="5" id="KW-0472">Membrane</keyword>
<dbReference type="Gene3D" id="2.60.120.200">
    <property type="match status" value="1"/>
</dbReference>
<keyword evidence="9" id="KW-1185">Reference proteome</keyword>
<reference evidence="8" key="1">
    <citation type="submission" date="2020-12" db="EMBL/GenBank/DDBJ databases">
        <authorList>
            <person name="Rodrigo-Torres L."/>
            <person name="Arahal R. D."/>
            <person name="Lucena T."/>
        </authorList>
    </citation>
    <scope>NUCLEOTIDE SEQUENCE</scope>
    <source>
        <strain evidence="8">CECT 9390</strain>
    </source>
</reference>
<dbReference type="Proteomes" id="UP000662618">
    <property type="component" value="Unassembled WGS sequence"/>
</dbReference>
<comment type="subcellular location">
    <subcellularLocation>
        <location evidence="1">Membrane</location>
        <topology evidence="1">Single-pass type I membrane protein</topology>
    </subcellularLocation>
</comment>
<protein>
    <recommendedName>
        <fullName evidence="7">L-type lectin-like domain-containing protein</fullName>
    </recommendedName>
</protein>
<dbReference type="PANTHER" id="PTHR12223:SF28">
    <property type="entry name" value="LECTIN, MANNOSE BINDING 1 LIKE"/>
    <property type="match status" value="1"/>
</dbReference>
<evidence type="ECO:0000313" key="8">
    <source>
        <dbReference type="EMBL" id="CAD7804253.1"/>
    </source>
</evidence>
<dbReference type="CDD" id="cd07308">
    <property type="entry name" value="lectin_leg-like"/>
    <property type="match status" value="1"/>
</dbReference>
<keyword evidence="4" id="KW-1133">Transmembrane helix</keyword>
<organism evidence="8 9">
    <name type="scientific">Chryseobacterium aquaeductus</name>
    <dbReference type="NCBI Taxonomy" id="2675056"/>
    <lineage>
        <taxon>Bacteria</taxon>
        <taxon>Pseudomonadati</taxon>
        <taxon>Bacteroidota</taxon>
        <taxon>Flavobacteriia</taxon>
        <taxon>Flavobacteriales</taxon>
        <taxon>Weeksellaceae</taxon>
        <taxon>Chryseobacterium group</taxon>
        <taxon>Chryseobacterium</taxon>
    </lineage>
</organism>
<dbReference type="RefSeq" id="WP_162087626.1">
    <property type="nucleotide sequence ID" value="NZ_CAJIMS010000001.1"/>
</dbReference>
<feature type="chain" id="PRO_5040326209" description="L-type lectin-like domain-containing protein" evidence="6">
    <location>
        <begin position="23"/>
        <end position="752"/>
    </location>
</feature>
<evidence type="ECO:0000313" key="9">
    <source>
        <dbReference type="Proteomes" id="UP000662618"/>
    </source>
</evidence>
<keyword evidence="3 6" id="KW-0732">Signal</keyword>
<dbReference type="GO" id="GO:0005975">
    <property type="term" value="P:carbohydrate metabolic process"/>
    <property type="evidence" value="ECO:0007669"/>
    <property type="project" value="UniProtKB-ARBA"/>
</dbReference>
<comment type="caution">
    <text evidence="8">The sequence shown here is derived from an EMBL/GenBank/DDBJ whole genome shotgun (WGS) entry which is preliminary data.</text>
</comment>
<dbReference type="InterPro" id="IPR013320">
    <property type="entry name" value="ConA-like_dom_sf"/>
</dbReference>
<dbReference type="InterPro" id="IPR005052">
    <property type="entry name" value="Lectin_leg"/>
</dbReference>
<dbReference type="GO" id="GO:0016020">
    <property type="term" value="C:membrane"/>
    <property type="evidence" value="ECO:0007669"/>
    <property type="project" value="UniProtKB-SubCell"/>
</dbReference>
<evidence type="ECO:0000256" key="3">
    <source>
        <dbReference type="ARBA" id="ARBA00022729"/>
    </source>
</evidence>
<dbReference type="EMBL" id="CAJIMS010000001">
    <property type="protein sequence ID" value="CAD7804253.1"/>
    <property type="molecule type" value="Genomic_DNA"/>
</dbReference>
<evidence type="ECO:0000256" key="1">
    <source>
        <dbReference type="ARBA" id="ARBA00004479"/>
    </source>
</evidence>
<dbReference type="AlphaFoldDB" id="A0A9N8MEW4"/>
<feature type="domain" description="L-type lectin-like" evidence="7">
    <location>
        <begin position="34"/>
        <end position="253"/>
    </location>
</feature>